<keyword evidence="3" id="KW-1185">Reference proteome</keyword>
<keyword evidence="1" id="KW-1133">Transmembrane helix</keyword>
<reference evidence="2 3" key="1">
    <citation type="journal article" date="2019" name="Int. J. Syst. Evol. Microbiol.">
        <title>The Global Catalogue of Microorganisms (GCM) 10K type strain sequencing project: providing services to taxonomists for standard genome sequencing and annotation.</title>
        <authorList>
            <consortium name="The Broad Institute Genomics Platform"/>
            <consortium name="The Broad Institute Genome Sequencing Center for Infectious Disease"/>
            <person name="Wu L."/>
            <person name="Ma J."/>
        </authorList>
    </citation>
    <scope>NUCLEOTIDE SEQUENCE [LARGE SCALE GENOMIC DNA]</scope>
    <source>
        <strain evidence="2 3">JCM 15503</strain>
    </source>
</reference>
<feature type="transmembrane region" description="Helical" evidence="1">
    <location>
        <begin position="121"/>
        <end position="144"/>
    </location>
</feature>
<organism evidence="2 3">
    <name type="scientific">Ideonella azotifigens</name>
    <dbReference type="NCBI Taxonomy" id="513160"/>
    <lineage>
        <taxon>Bacteria</taxon>
        <taxon>Pseudomonadati</taxon>
        <taxon>Pseudomonadota</taxon>
        <taxon>Betaproteobacteria</taxon>
        <taxon>Burkholderiales</taxon>
        <taxon>Sphaerotilaceae</taxon>
        <taxon>Ideonella</taxon>
    </lineage>
</organism>
<proteinExistence type="predicted"/>
<feature type="transmembrane region" description="Helical" evidence="1">
    <location>
        <begin position="66"/>
        <end position="90"/>
    </location>
</feature>
<gene>
    <name evidence="2" type="ORF">GCM10009107_25700</name>
</gene>
<evidence type="ECO:0000313" key="3">
    <source>
        <dbReference type="Proteomes" id="UP001500279"/>
    </source>
</evidence>
<evidence type="ECO:0008006" key="4">
    <source>
        <dbReference type="Google" id="ProtNLM"/>
    </source>
</evidence>
<evidence type="ECO:0000256" key="1">
    <source>
        <dbReference type="SAM" id="Phobius"/>
    </source>
</evidence>
<comment type="caution">
    <text evidence="2">The sequence shown here is derived from an EMBL/GenBank/DDBJ whole genome shotgun (WGS) entry which is preliminary data.</text>
</comment>
<dbReference type="Pfam" id="PF05656">
    <property type="entry name" value="DUF805"/>
    <property type="match status" value="1"/>
</dbReference>
<protein>
    <recommendedName>
        <fullName evidence="4">DUF805 domain-containing protein</fullName>
    </recommendedName>
</protein>
<dbReference type="InterPro" id="IPR008523">
    <property type="entry name" value="DUF805"/>
</dbReference>
<keyword evidence="1" id="KW-0472">Membrane</keyword>
<evidence type="ECO:0000313" key="2">
    <source>
        <dbReference type="EMBL" id="GAA0752153.1"/>
    </source>
</evidence>
<dbReference type="PANTHER" id="PTHR34980">
    <property type="entry name" value="INNER MEMBRANE PROTEIN-RELATED-RELATED"/>
    <property type="match status" value="1"/>
</dbReference>
<keyword evidence="1" id="KW-0812">Transmembrane</keyword>
<accession>A0ABN1K1J8</accession>
<name>A0ABN1K1J8_9BURK</name>
<dbReference type="PANTHER" id="PTHR34980:SF1">
    <property type="entry name" value="INNER MEMBRANE PROTEIN"/>
    <property type="match status" value="1"/>
</dbReference>
<dbReference type="Proteomes" id="UP001500279">
    <property type="component" value="Unassembled WGS sequence"/>
</dbReference>
<sequence length="165" mass="17659">MSSSSAPYASPLGAYGLPETRRADLPGGKQIRQDLLAAEAMPPIAEAMPPGKLFFSPKGRISRRGFWGGMLGLAALGIVLGALLNIAGFHGERVEGLVNLLLAWPAFAVSAKRWHDRDRSAWWVLVALIPVVGFLWLLVVNGLLPGMKGDNRFGPPPHEGRLSTG</sequence>
<dbReference type="EMBL" id="BAAAEW010000014">
    <property type="protein sequence ID" value="GAA0752153.1"/>
    <property type="molecule type" value="Genomic_DNA"/>
</dbReference>
<dbReference type="RefSeq" id="WP_141291487.1">
    <property type="nucleotide sequence ID" value="NZ_BAAAEW010000014.1"/>
</dbReference>